<dbReference type="Proteomes" id="UP001234787">
    <property type="component" value="Unassembled WGS sequence"/>
</dbReference>
<name>A0AAD3RRN5_CRYJA</name>
<comment type="caution">
    <text evidence="2">The sequence shown here is derived from an EMBL/GenBank/DDBJ whole genome shotgun (WGS) entry which is preliminary data.</text>
</comment>
<dbReference type="AlphaFoldDB" id="A0AAD3RRN5"/>
<evidence type="ECO:0000256" key="1">
    <source>
        <dbReference type="SAM" id="MobiDB-lite"/>
    </source>
</evidence>
<evidence type="ECO:0000313" key="2">
    <source>
        <dbReference type="EMBL" id="GLJ59139.1"/>
    </source>
</evidence>
<keyword evidence="3" id="KW-1185">Reference proteome</keyword>
<protein>
    <submittedName>
        <fullName evidence="2">Uncharacterized protein</fullName>
    </submittedName>
</protein>
<dbReference type="EMBL" id="BSEH01000707">
    <property type="protein sequence ID" value="GLJ59139.1"/>
    <property type="molecule type" value="Genomic_DNA"/>
</dbReference>
<accession>A0AAD3RRN5</accession>
<feature type="region of interest" description="Disordered" evidence="1">
    <location>
        <begin position="1"/>
        <end position="40"/>
    </location>
</feature>
<sequence>MIRECPSVSGSSSAGAAKRAYPDLPEAEAESTNEGKGLELIPEVSRRAKQVIPGTDYSFFSPANVRWHQREPTVVREDWVGPGDSPVDVDWFLPLAEVCEDRLELTTRWRVDPMPLSPSRTGELFNMRADLLVRARHDRVEKETTSLQIGTPNGFRLSDFALLASLSD</sequence>
<evidence type="ECO:0000313" key="3">
    <source>
        <dbReference type="Proteomes" id="UP001234787"/>
    </source>
</evidence>
<proteinExistence type="predicted"/>
<feature type="compositionally biased region" description="Low complexity" evidence="1">
    <location>
        <begin position="7"/>
        <end position="17"/>
    </location>
</feature>
<gene>
    <name evidence="2" type="ORF">SUGI_1493970</name>
</gene>
<organism evidence="2 3">
    <name type="scientific">Cryptomeria japonica</name>
    <name type="common">Japanese cedar</name>
    <name type="synonym">Cupressus japonica</name>
    <dbReference type="NCBI Taxonomy" id="3369"/>
    <lineage>
        <taxon>Eukaryota</taxon>
        <taxon>Viridiplantae</taxon>
        <taxon>Streptophyta</taxon>
        <taxon>Embryophyta</taxon>
        <taxon>Tracheophyta</taxon>
        <taxon>Spermatophyta</taxon>
        <taxon>Pinopsida</taxon>
        <taxon>Pinidae</taxon>
        <taxon>Conifers II</taxon>
        <taxon>Cupressales</taxon>
        <taxon>Cupressaceae</taxon>
        <taxon>Cryptomeria</taxon>
    </lineage>
</organism>
<reference evidence="2" key="1">
    <citation type="submission" date="2022-12" db="EMBL/GenBank/DDBJ databases">
        <title>Chromosome-Level Genome Assembly of Japanese Cedar (Cryptomeriajaponica D. Don).</title>
        <authorList>
            <person name="Fujino T."/>
            <person name="Yamaguchi K."/>
            <person name="Yokoyama T."/>
            <person name="Hamanaka T."/>
            <person name="Harazono Y."/>
            <person name="Kamada H."/>
            <person name="Kobayashi W."/>
            <person name="Ujino-Ihara T."/>
            <person name="Uchiyama K."/>
            <person name="Matsumoto A."/>
            <person name="Izuno A."/>
            <person name="Tsumura Y."/>
            <person name="Toyoda A."/>
            <person name="Shigenobu S."/>
            <person name="Moriguchi Y."/>
            <person name="Ueno S."/>
            <person name="Kasahara M."/>
        </authorList>
    </citation>
    <scope>NUCLEOTIDE SEQUENCE</scope>
</reference>